<dbReference type="Pfam" id="PF13277">
    <property type="entry name" value="YmdB"/>
    <property type="match status" value="1"/>
</dbReference>
<dbReference type="InterPro" id="IPR005235">
    <property type="entry name" value="YmdB-like"/>
</dbReference>
<dbReference type="SUPFAM" id="SSF56300">
    <property type="entry name" value="Metallo-dependent phosphatases"/>
    <property type="match status" value="1"/>
</dbReference>
<dbReference type="PANTHER" id="PTHR36303:SF1">
    <property type="entry name" value="2',3'-CYCLIC-NUCLEOTIDE 2'-PHOSPHODIESTERASE"/>
    <property type="match status" value="1"/>
</dbReference>
<protein>
    <recommendedName>
        <fullName evidence="2">Calcineurin-like phosphoesterase domain-containing protein</fullName>
    </recommendedName>
</protein>
<dbReference type="CDD" id="cd07382">
    <property type="entry name" value="MPP_DR1281"/>
    <property type="match status" value="1"/>
</dbReference>
<accession>A0A382LEK5</accession>
<dbReference type="InterPro" id="IPR029052">
    <property type="entry name" value="Metallo-depent_PP-like"/>
</dbReference>
<dbReference type="Gene3D" id="3.60.21.10">
    <property type="match status" value="1"/>
</dbReference>
<proteinExistence type="predicted"/>
<dbReference type="AlphaFoldDB" id="A0A382LEK5"/>
<reference evidence="1" key="1">
    <citation type="submission" date="2018-05" db="EMBL/GenBank/DDBJ databases">
        <authorList>
            <person name="Lanie J.A."/>
            <person name="Ng W.-L."/>
            <person name="Kazmierczak K.M."/>
            <person name="Andrzejewski T.M."/>
            <person name="Davidsen T.M."/>
            <person name="Wayne K.J."/>
            <person name="Tettelin H."/>
            <person name="Glass J.I."/>
            <person name="Rusch D."/>
            <person name="Podicherti R."/>
            <person name="Tsui H.-C.T."/>
            <person name="Winkler M.E."/>
        </authorList>
    </citation>
    <scope>NUCLEOTIDE SEQUENCE</scope>
</reference>
<dbReference type="EMBL" id="UINC01086538">
    <property type="protein sequence ID" value="SVC35099.1"/>
    <property type="molecule type" value="Genomic_DNA"/>
</dbReference>
<dbReference type="NCBIfam" id="TIGR00282">
    <property type="entry name" value="TIGR00282 family metallophosphoesterase"/>
    <property type="match status" value="1"/>
</dbReference>
<evidence type="ECO:0008006" key="2">
    <source>
        <dbReference type="Google" id="ProtNLM"/>
    </source>
</evidence>
<evidence type="ECO:0000313" key="1">
    <source>
        <dbReference type="EMBL" id="SVC35099.1"/>
    </source>
</evidence>
<sequence>MLLPVCVPFLNCSSLTADCLLILLGFAQVVGCRNVRPVKLLFIGDIVGKPGRKAVRYFLPRLRKSLEIDFVVANGENMAGGSGITPATASEVFEAGVDVMTSGDHLWDQREVESLLESEPRFVRPHNYPEGTPGQGFCVARKEGLPPVGVLNLQGQTFMKPIDNPFFAAAEAVDELRKETAIIFVDMHAETTSEKIAMGRFLDTRVSAVVGTHTHVQTADEQVFPGGTAFLCEAGCTGPQESILGREIEPILRRFTTYRPQRFTVASKRVMLNGALIDIDDETGKARSIERVSELLPEE</sequence>
<gene>
    <name evidence="1" type="ORF">METZ01_LOCUS287953</name>
</gene>
<dbReference type="PANTHER" id="PTHR36303">
    <property type="entry name" value="2',3'-CYCLIC-NUCLEOTIDE 2'-PHOSPHODIESTERASE"/>
    <property type="match status" value="1"/>
</dbReference>
<name>A0A382LEK5_9ZZZZ</name>
<organism evidence="1">
    <name type="scientific">marine metagenome</name>
    <dbReference type="NCBI Taxonomy" id="408172"/>
    <lineage>
        <taxon>unclassified sequences</taxon>
        <taxon>metagenomes</taxon>
        <taxon>ecological metagenomes</taxon>
    </lineage>
</organism>
<dbReference type="GO" id="GO:0004113">
    <property type="term" value="F:2',3'-cyclic-nucleotide 3'-phosphodiesterase activity"/>
    <property type="evidence" value="ECO:0007669"/>
    <property type="project" value="TreeGrafter"/>
</dbReference>
<dbReference type="PIRSF" id="PIRSF004789">
    <property type="entry name" value="DR1281"/>
    <property type="match status" value="1"/>
</dbReference>